<organism evidence="1 2">
    <name type="scientific">Paenibacillus nasutitermitis</name>
    <dbReference type="NCBI Taxonomy" id="1652958"/>
    <lineage>
        <taxon>Bacteria</taxon>
        <taxon>Bacillati</taxon>
        <taxon>Bacillota</taxon>
        <taxon>Bacilli</taxon>
        <taxon>Bacillales</taxon>
        <taxon>Paenibacillaceae</taxon>
        <taxon>Paenibacillus</taxon>
    </lineage>
</organism>
<accession>A0A917E3H0</accession>
<dbReference type="AlphaFoldDB" id="A0A917E3H0"/>
<sequence>MNKFRKLLESQDVPTSPDRITTDIIFGLASSMVLDTNFLDPNSTLAQIIINTFEKRGECGFSR</sequence>
<dbReference type="EMBL" id="BMHP01000016">
    <property type="protein sequence ID" value="GGE01366.1"/>
    <property type="molecule type" value="Genomic_DNA"/>
</dbReference>
<evidence type="ECO:0000313" key="2">
    <source>
        <dbReference type="Proteomes" id="UP000612456"/>
    </source>
</evidence>
<evidence type="ECO:0000313" key="1">
    <source>
        <dbReference type="EMBL" id="GGE01366.1"/>
    </source>
</evidence>
<name>A0A917E3H0_9BACL</name>
<keyword evidence="2" id="KW-1185">Reference proteome</keyword>
<gene>
    <name evidence="1" type="ORF">GCM10010911_70290</name>
</gene>
<reference evidence="1" key="2">
    <citation type="submission" date="2020-09" db="EMBL/GenBank/DDBJ databases">
        <authorList>
            <person name="Sun Q."/>
            <person name="Zhou Y."/>
        </authorList>
    </citation>
    <scope>NUCLEOTIDE SEQUENCE</scope>
    <source>
        <strain evidence="1">CGMCC 1.15178</strain>
    </source>
</reference>
<proteinExistence type="predicted"/>
<protein>
    <submittedName>
        <fullName evidence="1">Uncharacterized protein</fullName>
    </submittedName>
</protein>
<reference evidence="1" key="1">
    <citation type="journal article" date="2014" name="Int. J. Syst. Evol. Microbiol.">
        <title>Complete genome sequence of Corynebacterium casei LMG S-19264T (=DSM 44701T), isolated from a smear-ripened cheese.</title>
        <authorList>
            <consortium name="US DOE Joint Genome Institute (JGI-PGF)"/>
            <person name="Walter F."/>
            <person name="Albersmeier A."/>
            <person name="Kalinowski J."/>
            <person name="Ruckert C."/>
        </authorList>
    </citation>
    <scope>NUCLEOTIDE SEQUENCE</scope>
    <source>
        <strain evidence="1">CGMCC 1.15178</strain>
    </source>
</reference>
<dbReference type="Proteomes" id="UP000612456">
    <property type="component" value="Unassembled WGS sequence"/>
</dbReference>
<comment type="caution">
    <text evidence="1">The sequence shown here is derived from an EMBL/GenBank/DDBJ whole genome shotgun (WGS) entry which is preliminary data.</text>
</comment>